<evidence type="ECO:0000256" key="1">
    <source>
        <dbReference type="SAM" id="MobiDB-lite"/>
    </source>
</evidence>
<feature type="compositionally biased region" description="Basic and acidic residues" evidence="1">
    <location>
        <begin position="15"/>
        <end position="25"/>
    </location>
</feature>
<sequence>MAPTAADAPLSDTETAERPVREQLKKASIGGMPGEATAALAAPVTSAPADTESSNGQSPDTRGRLERKRSFEEVDGESADQAPSRDRGQSSGKQHRRKRSRDSKEEDEEEILHNGKRQSGERAREFESTGQVAESANGTALKKEGTPESTGERDKEEVVQALTSPKTKRSRIHASTTEAPENDTLTSKPASSEAVDTTKPAEAKLQPSSGFSNTSASSPFASLASTTSPSKGEQQPQTSSSAFASSAFGSLASSSTSGFGAIGKSSGGFGSAGGFGTGGKSPLGAVDEDAKEVHKPAQSSSEGSAFGGTLGQKSAFSAAPSSGGASGSFGSASTSGFGKLGASSSSRSTFGGSLGSSAFGGLSPVPGAGGGLASFASGKPTSLSTTPKPAKPFGAPPDPEDEQAGEEGPGVGEEGTDDATGSGVKSPAAIAQEDDEQDDRFYAQQVETGEEEEETAYSCRAKLYEFATLEDGKKEWRERGLGVLRFNVHYPKKAGKDEPKVKARFLMRADGSHRVKLNTPVKKEISYGAANGGPPQSGLMLFMGTIDGKTTPGLLQLKMKQQLAMELYERIQEVMEDM</sequence>
<organism evidence="3 4">
    <name type="scientific">Salinomyces thailandicus</name>
    <dbReference type="NCBI Taxonomy" id="706561"/>
    <lineage>
        <taxon>Eukaryota</taxon>
        <taxon>Fungi</taxon>
        <taxon>Dikarya</taxon>
        <taxon>Ascomycota</taxon>
        <taxon>Pezizomycotina</taxon>
        <taxon>Dothideomycetes</taxon>
        <taxon>Dothideomycetidae</taxon>
        <taxon>Mycosphaerellales</taxon>
        <taxon>Teratosphaeriaceae</taxon>
        <taxon>Salinomyces</taxon>
    </lineage>
</organism>
<gene>
    <name evidence="3" type="ORF">B0A50_02215</name>
</gene>
<dbReference type="EMBL" id="NAJL01000008">
    <property type="protein sequence ID" value="TKA31370.1"/>
    <property type="molecule type" value="Genomic_DNA"/>
</dbReference>
<dbReference type="Pfam" id="PF00638">
    <property type="entry name" value="Ran_BP1"/>
    <property type="match status" value="1"/>
</dbReference>
<dbReference type="InterPro" id="IPR053074">
    <property type="entry name" value="NPC_Nucleoporin"/>
</dbReference>
<feature type="compositionally biased region" description="Low complexity" evidence="1">
    <location>
        <begin position="36"/>
        <end position="49"/>
    </location>
</feature>
<dbReference type="SMART" id="SM00160">
    <property type="entry name" value="RanBD"/>
    <property type="match status" value="1"/>
</dbReference>
<feature type="region of interest" description="Disordered" evidence="1">
    <location>
        <begin position="270"/>
        <end position="438"/>
    </location>
</feature>
<dbReference type="InterPro" id="IPR000156">
    <property type="entry name" value="Ran_bind_dom"/>
</dbReference>
<dbReference type="PANTHER" id="PTHR38697">
    <property type="entry name" value="NUCLEAR PORE COMPLEX PROTEIN SIMILAR TO S. CEREVISIAE NUP2 (EUROFUNG)"/>
    <property type="match status" value="1"/>
</dbReference>
<dbReference type="PROSITE" id="PS50196">
    <property type="entry name" value="RANBD1"/>
    <property type="match status" value="1"/>
</dbReference>
<dbReference type="InterPro" id="IPR011993">
    <property type="entry name" value="PH-like_dom_sf"/>
</dbReference>
<feature type="compositionally biased region" description="Basic and acidic residues" evidence="1">
    <location>
        <begin position="141"/>
        <end position="158"/>
    </location>
</feature>
<evidence type="ECO:0000313" key="3">
    <source>
        <dbReference type="EMBL" id="TKA31370.1"/>
    </source>
</evidence>
<feature type="compositionally biased region" description="Polar residues" evidence="1">
    <location>
        <begin position="173"/>
        <end position="190"/>
    </location>
</feature>
<comment type="caution">
    <text evidence="3">The sequence shown here is derived from an EMBL/GenBank/DDBJ whole genome shotgun (WGS) entry which is preliminary data.</text>
</comment>
<protein>
    <recommendedName>
        <fullName evidence="2">RanBD1 domain-containing protein</fullName>
    </recommendedName>
</protein>
<proteinExistence type="predicted"/>
<evidence type="ECO:0000259" key="2">
    <source>
        <dbReference type="PROSITE" id="PS50196"/>
    </source>
</evidence>
<dbReference type="Proteomes" id="UP000308549">
    <property type="component" value="Unassembled WGS sequence"/>
</dbReference>
<accession>A0A4U0U7Y6</accession>
<name>A0A4U0U7Y6_9PEZI</name>
<feature type="compositionally biased region" description="Low complexity" evidence="1">
    <location>
        <begin position="314"/>
        <end position="366"/>
    </location>
</feature>
<dbReference type="PANTHER" id="PTHR38697:SF1">
    <property type="entry name" value="NUCLEAR PORE COMPLEX PROTEIN SIMILAR TO S. CEREVISIAE NUP2 (EUROFUNG)"/>
    <property type="match status" value="1"/>
</dbReference>
<feature type="domain" description="RanBD1" evidence="2">
    <location>
        <begin position="445"/>
        <end position="570"/>
    </location>
</feature>
<reference evidence="3 4" key="1">
    <citation type="submission" date="2017-03" db="EMBL/GenBank/DDBJ databases">
        <title>Genomes of endolithic fungi from Antarctica.</title>
        <authorList>
            <person name="Coleine C."/>
            <person name="Masonjones S."/>
            <person name="Stajich J.E."/>
        </authorList>
    </citation>
    <scope>NUCLEOTIDE SEQUENCE [LARGE SCALE GENOMIC DNA]</scope>
    <source>
        <strain evidence="3 4">CCFEE 6315</strain>
    </source>
</reference>
<feature type="compositionally biased region" description="Polar residues" evidence="1">
    <location>
        <begin position="206"/>
        <end position="238"/>
    </location>
</feature>
<feature type="region of interest" description="Disordered" evidence="1">
    <location>
        <begin position="1"/>
        <end position="245"/>
    </location>
</feature>
<feature type="compositionally biased region" description="Polar residues" evidence="1">
    <location>
        <begin position="128"/>
        <end position="138"/>
    </location>
</feature>
<dbReference type="SUPFAM" id="SSF50729">
    <property type="entry name" value="PH domain-like"/>
    <property type="match status" value="1"/>
</dbReference>
<feature type="compositionally biased region" description="Gly residues" evidence="1">
    <location>
        <begin position="270"/>
        <end position="281"/>
    </location>
</feature>
<feature type="compositionally biased region" description="Basic and acidic residues" evidence="1">
    <location>
        <begin position="118"/>
        <end position="127"/>
    </location>
</feature>
<dbReference type="AlphaFoldDB" id="A0A4U0U7Y6"/>
<dbReference type="OrthoDB" id="185618at2759"/>
<dbReference type="Gene3D" id="2.30.29.30">
    <property type="entry name" value="Pleckstrin-homology domain (PH domain)/Phosphotyrosine-binding domain (PTB)"/>
    <property type="match status" value="1"/>
</dbReference>
<feature type="compositionally biased region" description="Basic and acidic residues" evidence="1">
    <location>
        <begin position="61"/>
        <end position="72"/>
    </location>
</feature>
<evidence type="ECO:0000313" key="4">
    <source>
        <dbReference type="Proteomes" id="UP000308549"/>
    </source>
</evidence>
<keyword evidence="4" id="KW-1185">Reference proteome</keyword>
<feature type="compositionally biased region" description="Polar residues" evidence="1">
    <location>
        <begin position="51"/>
        <end position="60"/>
    </location>
</feature>